<evidence type="ECO:0000313" key="2">
    <source>
        <dbReference type="Proteomes" id="UP001595796"/>
    </source>
</evidence>
<protein>
    <submittedName>
        <fullName evidence="1">Uncharacterized protein</fullName>
    </submittedName>
</protein>
<comment type="caution">
    <text evidence="1">The sequence shown here is derived from an EMBL/GenBank/DDBJ whole genome shotgun (WGS) entry which is preliminary data.</text>
</comment>
<evidence type="ECO:0000313" key="1">
    <source>
        <dbReference type="EMBL" id="MFC5068052.1"/>
    </source>
</evidence>
<sequence length="71" mass="7849">MVEIAYSVRGSAPNGSLKSIDCARVEDVLEKILELSLRGFFDIHVQDASGHIYEAADFVVACRQPRPDKTL</sequence>
<gene>
    <name evidence="1" type="ORF">ACFPFW_08475</name>
</gene>
<reference evidence="2" key="1">
    <citation type="journal article" date="2019" name="Int. J. Syst. Evol. Microbiol.">
        <title>The Global Catalogue of Microorganisms (GCM) 10K type strain sequencing project: providing services to taxonomists for standard genome sequencing and annotation.</title>
        <authorList>
            <consortium name="The Broad Institute Genomics Platform"/>
            <consortium name="The Broad Institute Genome Sequencing Center for Infectious Disease"/>
            <person name="Wu L."/>
            <person name="Ma J."/>
        </authorList>
    </citation>
    <scope>NUCLEOTIDE SEQUENCE [LARGE SCALE GENOMIC DNA]</scope>
    <source>
        <strain evidence="2">CGMCC 1.16444</strain>
    </source>
</reference>
<keyword evidence="2" id="KW-1185">Reference proteome</keyword>
<proteinExistence type="predicted"/>
<accession>A0ABV9Z2Q7</accession>
<name>A0ABV9Z2Q7_9HYPH</name>
<dbReference type="Proteomes" id="UP001595796">
    <property type="component" value="Unassembled WGS sequence"/>
</dbReference>
<dbReference type="EMBL" id="JBHSJF010000006">
    <property type="protein sequence ID" value="MFC5068052.1"/>
    <property type="molecule type" value="Genomic_DNA"/>
</dbReference>
<organism evidence="1 2">
    <name type="scientific">Flaviflagellibacter deserti</name>
    <dbReference type="NCBI Taxonomy" id="2267266"/>
    <lineage>
        <taxon>Bacteria</taxon>
        <taxon>Pseudomonadati</taxon>
        <taxon>Pseudomonadota</taxon>
        <taxon>Alphaproteobacteria</taxon>
        <taxon>Hyphomicrobiales</taxon>
        <taxon>Flaviflagellibacter</taxon>
    </lineage>
</organism>